<feature type="domain" description="RNA polymerase sigma-70 region 2" evidence="6">
    <location>
        <begin position="44"/>
        <end position="106"/>
    </location>
</feature>
<dbReference type="AlphaFoldDB" id="A0A7R7DMT1"/>
<evidence type="ECO:0000256" key="5">
    <source>
        <dbReference type="ARBA" id="ARBA00023163"/>
    </source>
</evidence>
<gene>
    <name evidence="8" type="ORF">Athai_20010</name>
</gene>
<dbReference type="GO" id="GO:0003677">
    <property type="term" value="F:DNA binding"/>
    <property type="evidence" value="ECO:0007669"/>
    <property type="project" value="UniProtKB-KW"/>
</dbReference>
<name>A0A7R7DMT1_9ACTN</name>
<dbReference type="Pfam" id="PF04542">
    <property type="entry name" value="Sigma70_r2"/>
    <property type="match status" value="1"/>
</dbReference>
<dbReference type="InterPro" id="IPR013324">
    <property type="entry name" value="RNA_pol_sigma_r3/r4-like"/>
</dbReference>
<dbReference type="KEGG" id="atl:Athai_20010"/>
<evidence type="ECO:0000313" key="9">
    <source>
        <dbReference type="Proteomes" id="UP000611640"/>
    </source>
</evidence>
<dbReference type="InterPro" id="IPR013325">
    <property type="entry name" value="RNA_pol_sigma_r2"/>
</dbReference>
<reference evidence="8 9" key="1">
    <citation type="submission" date="2020-08" db="EMBL/GenBank/DDBJ databases">
        <title>Whole genome shotgun sequence of Actinocatenispora thailandica NBRC 105041.</title>
        <authorList>
            <person name="Komaki H."/>
            <person name="Tamura T."/>
        </authorList>
    </citation>
    <scope>NUCLEOTIDE SEQUENCE [LARGE SCALE GENOMIC DNA]</scope>
    <source>
        <strain evidence="8 9">NBRC 105041</strain>
    </source>
</reference>
<dbReference type="GO" id="GO:0006352">
    <property type="term" value="P:DNA-templated transcription initiation"/>
    <property type="evidence" value="ECO:0007669"/>
    <property type="project" value="InterPro"/>
</dbReference>
<evidence type="ECO:0000256" key="3">
    <source>
        <dbReference type="ARBA" id="ARBA00023082"/>
    </source>
</evidence>
<dbReference type="InterPro" id="IPR039425">
    <property type="entry name" value="RNA_pol_sigma-70-like"/>
</dbReference>
<dbReference type="PANTHER" id="PTHR43133:SF50">
    <property type="entry name" value="ECF RNA POLYMERASE SIGMA FACTOR SIGM"/>
    <property type="match status" value="1"/>
</dbReference>
<organism evidence="8 9">
    <name type="scientific">Actinocatenispora thailandica</name>
    <dbReference type="NCBI Taxonomy" id="227318"/>
    <lineage>
        <taxon>Bacteria</taxon>
        <taxon>Bacillati</taxon>
        <taxon>Actinomycetota</taxon>
        <taxon>Actinomycetes</taxon>
        <taxon>Micromonosporales</taxon>
        <taxon>Micromonosporaceae</taxon>
        <taxon>Actinocatenispora</taxon>
    </lineage>
</organism>
<protein>
    <submittedName>
        <fullName evidence="8">RNA polymerase sigma24 factor</fullName>
    </submittedName>
</protein>
<dbReference type="Gene3D" id="1.10.1740.10">
    <property type="match status" value="1"/>
</dbReference>
<dbReference type="InterPro" id="IPR013249">
    <property type="entry name" value="RNA_pol_sigma70_r4_t2"/>
</dbReference>
<dbReference type="NCBIfam" id="TIGR02937">
    <property type="entry name" value="sigma70-ECF"/>
    <property type="match status" value="1"/>
</dbReference>
<keyword evidence="5" id="KW-0804">Transcription</keyword>
<evidence type="ECO:0000259" key="6">
    <source>
        <dbReference type="Pfam" id="PF04542"/>
    </source>
</evidence>
<dbReference type="CDD" id="cd06171">
    <property type="entry name" value="Sigma70_r4"/>
    <property type="match status" value="1"/>
</dbReference>
<comment type="similarity">
    <text evidence="1">Belongs to the sigma-70 factor family. ECF subfamily.</text>
</comment>
<dbReference type="PANTHER" id="PTHR43133">
    <property type="entry name" value="RNA POLYMERASE ECF-TYPE SIGMA FACTO"/>
    <property type="match status" value="1"/>
</dbReference>
<keyword evidence="3" id="KW-0731">Sigma factor</keyword>
<dbReference type="InterPro" id="IPR036388">
    <property type="entry name" value="WH-like_DNA-bd_sf"/>
</dbReference>
<sequence length="197" mass="22043">MNAPGIAVRPTSASGALARTPRLRVVSATDSASSAERSFDEFYAANVRGITVQIYAYFGNISDAQDVVQEAFCRAYPRWETLRGYDDPVAWVRRVAWNLATSKWRRMRTAMKFARKQREEHIPGPGPDHVALTDALRTLPDRQRRAVVLHYLADQSVAEIAEREGVAPGTVKSWLYRARNALAQQLTDTPRGEVNDA</sequence>
<evidence type="ECO:0000313" key="8">
    <source>
        <dbReference type="EMBL" id="BCJ34498.1"/>
    </source>
</evidence>
<dbReference type="EMBL" id="AP023355">
    <property type="protein sequence ID" value="BCJ34498.1"/>
    <property type="molecule type" value="Genomic_DNA"/>
</dbReference>
<dbReference type="Pfam" id="PF08281">
    <property type="entry name" value="Sigma70_r4_2"/>
    <property type="match status" value="1"/>
</dbReference>
<keyword evidence="4" id="KW-0238">DNA-binding</keyword>
<evidence type="ECO:0000256" key="2">
    <source>
        <dbReference type="ARBA" id="ARBA00023015"/>
    </source>
</evidence>
<dbReference type="SUPFAM" id="SSF88946">
    <property type="entry name" value="Sigma2 domain of RNA polymerase sigma factors"/>
    <property type="match status" value="1"/>
</dbReference>
<accession>A0A7R7DMT1</accession>
<dbReference type="GO" id="GO:0016987">
    <property type="term" value="F:sigma factor activity"/>
    <property type="evidence" value="ECO:0007669"/>
    <property type="project" value="UniProtKB-KW"/>
</dbReference>
<feature type="domain" description="RNA polymerase sigma factor 70 region 4 type 2" evidence="7">
    <location>
        <begin position="130"/>
        <end position="182"/>
    </location>
</feature>
<dbReference type="InterPro" id="IPR014284">
    <property type="entry name" value="RNA_pol_sigma-70_dom"/>
</dbReference>
<proteinExistence type="inferred from homology"/>
<evidence type="ECO:0000256" key="4">
    <source>
        <dbReference type="ARBA" id="ARBA00023125"/>
    </source>
</evidence>
<keyword evidence="9" id="KW-1185">Reference proteome</keyword>
<dbReference type="SUPFAM" id="SSF88659">
    <property type="entry name" value="Sigma3 and sigma4 domains of RNA polymerase sigma factors"/>
    <property type="match status" value="1"/>
</dbReference>
<dbReference type="InterPro" id="IPR007627">
    <property type="entry name" value="RNA_pol_sigma70_r2"/>
</dbReference>
<evidence type="ECO:0000259" key="7">
    <source>
        <dbReference type="Pfam" id="PF08281"/>
    </source>
</evidence>
<dbReference type="Proteomes" id="UP000611640">
    <property type="component" value="Chromosome"/>
</dbReference>
<dbReference type="Gene3D" id="1.10.10.10">
    <property type="entry name" value="Winged helix-like DNA-binding domain superfamily/Winged helix DNA-binding domain"/>
    <property type="match status" value="1"/>
</dbReference>
<keyword evidence="2" id="KW-0805">Transcription regulation</keyword>
<evidence type="ECO:0000256" key="1">
    <source>
        <dbReference type="ARBA" id="ARBA00010641"/>
    </source>
</evidence>